<dbReference type="PANTHER" id="PTHR10799">
    <property type="entry name" value="SNF2/RAD54 HELICASE FAMILY"/>
    <property type="match status" value="1"/>
</dbReference>
<dbReference type="CDD" id="cd18012">
    <property type="entry name" value="DEXQc_arch_SWI2_SNF2"/>
    <property type="match status" value="1"/>
</dbReference>
<evidence type="ECO:0000313" key="7">
    <source>
        <dbReference type="EMBL" id="WZF89727.1"/>
    </source>
</evidence>
<dbReference type="Gene3D" id="3.40.50.10810">
    <property type="entry name" value="Tandem AAA-ATPase domain"/>
    <property type="match status" value="1"/>
</dbReference>
<evidence type="ECO:0000256" key="1">
    <source>
        <dbReference type="ARBA" id="ARBA00022801"/>
    </source>
</evidence>
<proteinExistence type="predicted"/>
<sequence length="1090" mass="122302">MLIDNHTLTRIFDTNTLQRGKRYFADSRVQGLTLDIEGMSIQVLRAKVIGSQFQIYRTEVRFDRYMPYRIDTYCSCPVGFQCKHAAAVILQANYEQPQGDAQKAEGHRNTATEHTAETWLARLASAADPAPKPASPECLVYIVTAYTSLKRLSVSVRKVRPRKSGGYSKGSVSTVWGRTTLEYDRPKYLQDSDIAPLTWLEAAPTSYRSEPLLEGTTGAYFLEAAMKTGRLFLESVSNPPLQPGDAIETGYEWQQLPGDQHWQLVPWELPPQVAVLNTNPPLYLDSETHCIGPVHSALSPEVSDLLEQCPPLTEEQLQEALPDLTPLLEQARAPLPESFRVPEMIKADPQPILQLYSVDDPSPGAHTPTLLARLQFNYRGYQVAYAEQEPRLLRQAPEGPVLIIRDEDQEAGFLHHGLPGFQFASILADQPGEHALNQLPGSTLLDFTLPTREAWLDFIAYQLPQLHAEGWQIEMDESFNLPVVEADQLQGSLRPDDAQGWFEVELGINFNGTKIDLIPLLHQALAYLPGHIEGNQESAGDLPETLWLHNGETLIRIPSERIKPLVQTLLSLFGQETNGKFRLPRLDAAQIMGSTRAEWDSSEELKALGRKLTSFQALEHVLPPSELNARLRHYQQDGLNWLQFLREFGLGGILADDMGLGKTLQTLACIQVEKSAGRLKAPALVVCPTTLIANWQSEAEKFAPELKLLIVHGSRRKPLFEQIPGADLVITSYPLLPRDIEQHKAQTYSLAFFDEAQYLKNPATALAKATRKLPAENRIALTGTPMENHLGELWALFDLILPGYLSDQKTFRDYYRKPIEENGDASRQAELSRRVRPFMLRRTKDQVTPELPRKTEIIRHVELNREQQDLYETVRASMDKRIRQLLASKGAARSQIEILDALLKLRQICCHPALLSSESNAGSAKMDYLLEMISELLEEGRRIILFSQFTSMLALIETALESAGIRYEKLTGQTRDRATPVKSFQNGDSPVFLISLKAGGTGLNLTAADCVIHYDPWWNPAVEQQATDRAWRIGQDKPVFVYRLISKGTVEERIHALQARKSQLADGLYGKPDSFASALTADDITVLFEK</sequence>
<evidence type="ECO:0000313" key="8">
    <source>
        <dbReference type="Proteomes" id="UP001475781"/>
    </source>
</evidence>
<dbReference type="RefSeq" id="WP_341582276.1">
    <property type="nucleotide sequence ID" value="NZ_CP101118.1"/>
</dbReference>
<dbReference type="PROSITE" id="PS51192">
    <property type="entry name" value="HELICASE_ATP_BIND_1"/>
    <property type="match status" value="1"/>
</dbReference>
<evidence type="ECO:0000259" key="6">
    <source>
        <dbReference type="PROSITE" id="PS51194"/>
    </source>
</evidence>
<evidence type="ECO:0000259" key="5">
    <source>
        <dbReference type="PROSITE" id="PS51192"/>
    </source>
</evidence>
<keyword evidence="3" id="KW-0862">Zinc</keyword>
<feature type="domain" description="Helicase ATP-binding" evidence="5">
    <location>
        <begin position="643"/>
        <end position="803"/>
    </location>
</feature>
<dbReference type="Proteomes" id="UP001475781">
    <property type="component" value="Chromosome"/>
</dbReference>
<dbReference type="InterPro" id="IPR000330">
    <property type="entry name" value="SNF2_N"/>
</dbReference>
<keyword evidence="2 7" id="KW-0067">ATP-binding</keyword>
<dbReference type="InterPro" id="IPR001650">
    <property type="entry name" value="Helicase_C-like"/>
</dbReference>
<gene>
    <name evidence="7" type="ORF">NLK58_05885</name>
</gene>
<name>A0ABZ2W4M9_9GAMM</name>
<dbReference type="PROSITE" id="PS50966">
    <property type="entry name" value="ZF_SWIM"/>
    <property type="match status" value="1"/>
</dbReference>
<feature type="domain" description="SWIM-type" evidence="4">
    <location>
        <begin position="56"/>
        <end position="93"/>
    </location>
</feature>
<dbReference type="Pfam" id="PF00176">
    <property type="entry name" value="SNF2-rel_dom"/>
    <property type="match status" value="1"/>
</dbReference>
<dbReference type="InterPro" id="IPR007527">
    <property type="entry name" value="Znf_SWIM"/>
</dbReference>
<dbReference type="SMART" id="SM00490">
    <property type="entry name" value="HELICc"/>
    <property type="match status" value="1"/>
</dbReference>
<keyword evidence="1" id="KW-0378">Hydrolase</keyword>
<dbReference type="EMBL" id="CP101118">
    <property type="protein sequence ID" value="WZF89727.1"/>
    <property type="molecule type" value="Genomic_DNA"/>
</dbReference>
<evidence type="ECO:0000256" key="2">
    <source>
        <dbReference type="ARBA" id="ARBA00022806"/>
    </source>
</evidence>
<evidence type="ECO:0000259" key="4">
    <source>
        <dbReference type="PROSITE" id="PS50966"/>
    </source>
</evidence>
<dbReference type="InterPro" id="IPR027417">
    <property type="entry name" value="P-loop_NTPase"/>
</dbReference>
<dbReference type="InterPro" id="IPR014001">
    <property type="entry name" value="Helicase_ATP-bd"/>
</dbReference>
<dbReference type="PROSITE" id="PS51194">
    <property type="entry name" value="HELICASE_CTER"/>
    <property type="match status" value="1"/>
</dbReference>
<feature type="domain" description="Helicase C-terminal" evidence="6">
    <location>
        <begin position="928"/>
        <end position="1079"/>
    </location>
</feature>
<dbReference type="InterPro" id="IPR038718">
    <property type="entry name" value="SNF2-like_sf"/>
</dbReference>
<dbReference type="GO" id="GO:0004386">
    <property type="term" value="F:helicase activity"/>
    <property type="evidence" value="ECO:0007669"/>
    <property type="project" value="UniProtKB-KW"/>
</dbReference>
<evidence type="ECO:0000256" key="3">
    <source>
        <dbReference type="PROSITE-ProRule" id="PRU00325"/>
    </source>
</evidence>
<dbReference type="SUPFAM" id="SSF52540">
    <property type="entry name" value="P-loop containing nucleoside triphosphate hydrolases"/>
    <property type="match status" value="2"/>
</dbReference>
<dbReference type="Pfam" id="PF04434">
    <property type="entry name" value="SWIM"/>
    <property type="match status" value="1"/>
</dbReference>
<keyword evidence="3" id="KW-0479">Metal-binding</keyword>
<keyword evidence="2 7" id="KW-0347">Helicase</keyword>
<dbReference type="Gene3D" id="3.40.50.300">
    <property type="entry name" value="P-loop containing nucleotide triphosphate hydrolases"/>
    <property type="match status" value="1"/>
</dbReference>
<keyword evidence="8" id="KW-1185">Reference proteome</keyword>
<accession>A0ABZ2W4M9</accession>
<keyword evidence="2 7" id="KW-0547">Nucleotide-binding</keyword>
<dbReference type="Pfam" id="PF00271">
    <property type="entry name" value="Helicase_C"/>
    <property type="match status" value="1"/>
</dbReference>
<dbReference type="SMART" id="SM00487">
    <property type="entry name" value="DEXDc"/>
    <property type="match status" value="1"/>
</dbReference>
<keyword evidence="3" id="KW-0863">Zinc-finger</keyword>
<dbReference type="CDD" id="cd18793">
    <property type="entry name" value="SF2_C_SNF"/>
    <property type="match status" value="1"/>
</dbReference>
<dbReference type="InterPro" id="IPR049730">
    <property type="entry name" value="SNF2/RAD54-like_C"/>
</dbReference>
<protein>
    <submittedName>
        <fullName evidence="7">DEAD/DEAH box helicase</fullName>
    </submittedName>
</protein>
<organism evidence="7 8">
    <name type="scientific">Marinobacter metalliresistant</name>
    <dbReference type="NCBI Taxonomy" id="2961995"/>
    <lineage>
        <taxon>Bacteria</taxon>
        <taxon>Pseudomonadati</taxon>
        <taxon>Pseudomonadota</taxon>
        <taxon>Gammaproteobacteria</taxon>
        <taxon>Pseudomonadales</taxon>
        <taxon>Marinobacteraceae</taxon>
        <taxon>Marinobacter</taxon>
    </lineage>
</organism>
<reference evidence="7 8" key="1">
    <citation type="submission" date="2022-07" db="EMBL/GenBank/DDBJ databases">
        <title>A copper resistant bacterium isolated from sediment samples of deep sea hydrothermal areas.</title>
        <authorList>
            <person name="Zeng X."/>
        </authorList>
    </citation>
    <scope>NUCLEOTIDE SEQUENCE [LARGE SCALE GENOMIC DNA]</scope>
    <source>
        <strain evidence="8">CuT 6</strain>
    </source>
</reference>